<evidence type="ECO:0000256" key="11">
    <source>
        <dbReference type="ARBA" id="ARBA00044252"/>
    </source>
</evidence>
<organism evidence="19 20">
    <name type="scientific">Filifactor alocis (strain ATCC 35896 / CCUG 47790 / D40 B5)</name>
    <name type="common">Fusobacterium alocis</name>
    <dbReference type="NCBI Taxonomy" id="546269"/>
    <lineage>
        <taxon>Bacteria</taxon>
        <taxon>Bacillati</taxon>
        <taxon>Bacillota</taxon>
        <taxon>Clostridia</taxon>
        <taxon>Peptostreptococcales</taxon>
        <taxon>Filifactoraceae</taxon>
        <taxon>Filifactor</taxon>
    </lineage>
</organism>
<dbReference type="RefSeq" id="WP_014262166.1">
    <property type="nucleotide sequence ID" value="NC_016630.1"/>
</dbReference>
<evidence type="ECO:0000256" key="5">
    <source>
        <dbReference type="ARBA" id="ARBA00022801"/>
    </source>
</evidence>
<comment type="cofactor">
    <cofactor evidence="2">
        <name>Zn(2+)</name>
        <dbReference type="ChEBI" id="CHEBI:29105"/>
    </cofactor>
</comment>
<evidence type="ECO:0000256" key="9">
    <source>
        <dbReference type="ARBA" id="ARBA00036421"/>
    </source>
</evidence>
<evidence type="ECO:0000256" key="8">
    <source>
        <dbReference type="ARBA" id="ARBA00023285"/>
    </source>
</evidence>
<dbReference type="CDD" id="cd03890">
    <property type="entry name" value="M20_pepD"/>
    <property type="match status" value="1"/>
</dbReference>
<evidence type="ECO:0000256" key="2">
    <source>
        <dbReference type="ARBA" id="ARBA00001947"/>
    </source>
</evidence>
<dbReference type="NCBIfam" id="TIGR01893">
    <property type="entry name" value="aa-his-dipept"/>
    <property type="match status" value="1"/>
</dbReference>
<evidence type="ECO:0000256" key="6">
    <source>
        <dbReference type="ARBA" id="ARBA00022833"/>
    </source>
</evidence>
<dbReference type="eggNOG" id="COG2195">
    <property type="taxonomic scope" value="Bacteria"/>
</dbReference>
<name>D6GRC1_FILAD</name>
<keyword evidence="6" id="KW-0862">Zinc</keyword>
<keyword evidence="7" id="KW-0482">Metalloprotease</keyword>
<evidence type="ECO:0000256" key="15">
    <source>
        <dbReference type="ARBA" id="ARBA00076004"/>
    </source>
</evidence>
<keyword evidence="4" id="KW-0479">Metal-binding</keyword>
<keyword evidence="3" id="KW-0645">Protease</keyword>
<dbReference type="InterPro" id="IPR011650">
    <property type="entry name" value="Peptidase_M20_dimer"/>
</dbReference>
<dbReference type="GO" id="GO:0005829">
    <property type="term" value="C:cytosol"/>
    <property type="evidence" value="ECO:0007669"/>
    <property type="project" value="TreeGrafter"/>
</dbReference>
<reference evidence="20" key="1">
    <citation type="submission" date="2010-12" db="EMBL/GenBank/DDBJ databases">
        <title>The genome sequence of Filifactor alocis strain ATCC 35896.</title>
        <authorList>
            <consortium name="The Broad Institute Genome Sequencing Platform"/>
            <person name="Ward D."/>
            <person name="Earl A."/>
            <person name="Feldgarden M."/>
            <person name="Young S.K."/>
            <person name="Gargeya S."/>
            <person name="Zeng Q."/>
            <person name="Alvarado L."/>
            <person name="Berlin A."/>
            <person name="Bochicchio J."/>
            <person name="Chapman S.B."/>
            <person name="Chen Z."/>
            <person name="Freedman E."/>
            <person name="Gellesch M."/>
            <person name="Goldberg J."/>
            <person name="Griggs A."/>
            <person name="Gujja S."/>
            <person name="Heilman E."/>
            <person name="Heiman D."/>
            <person name="Howarth C."/>
            <person name="Mehta T."/>
            <person name="Neiman D."/>
            <person name="Pearson M."/>
            <person name="Roberts A."/>
            <person name="Saif S."/>
            <person name="Shea T."/>
            <person name="Shenoy N."/>
            <person name="Sisk P."/>
            <person name="Stolte C."/>
            <person name="Sykes S."/>
            <person name="White J."/>
            <person name="Yandava C."/>
            <person name="Izard J."/>
            <person name="Blanton J.M."/>
            <person name="Baranova O.V."/>
            <person name="Tanner A.C."/>
            <person name="Dewhirst F.E."/>
            <person name="Haas B."/>
            <person name="Nusbaum C."/>
            <person name="Birren B."/>
        </authorList>
    </citation>
    <scope>NUCLEOTIDE SEQUENCE [LARGE SCALE GENOMIC DNA]</scope>
    <source>
        <strain evidence="20">ATCC 35896 / D40 B5</strain>
    </source>
</reference>
<evidence type="ECO:0000256" key="1">
    <source>
        <dbReference type="ARBA" id="ARBA00001941"/>
    </source>
</evidence>
<evidence type="ECO:0000256" key="7">
    <source>
        <dbReference type="ARBA" id="ARBA00023049"/>
    </source>
</evidence>
<evidence type="ECO:0000313" key="20">
    <source>
        <dbReference type="Proteomes" id="UP000007468"/>
    </source>
</evidence>
<protein>
    <recommendedName>
        <fullName evidence="13">Cytosol non-specific dipeptidase</fullName>
        <ecNumber evidence="10">3.4.13.18</ecNumber>
    </recommendedName>
    <alternativeName>
        <fullName evidence="16">Aminoacyl-histidine dipeptidase</fullName>
    </alternativeName>
    <alternativeName>
        <fullName evidence="15">Beta-alanyl-histidine dipeptidase</fullName>
    </alternativeName>
    <alternativeName>
        <fullName evidence="14">Carnosinase</fullName>
    </alternativeName>
    <alternativeName>
        <fullName evidence="11">Peptidase D</fullName>
    </alternativeName>
    <alternativeName>
        <fullName evidence="17">Xaa-His dipeptidase</fullName>
    </alternativeName>
</protein>
<dbReference type="FunFam" id="3.40.630.10:FF:000018">
    <property type="entry name" value="Aminoacyl-histidine dipeptidase PepD"/>
    <property type="match status" value="1"/>
</dbReference>
<dbReference type="KEGG" id="faa:HMPREF0389_00126"/>
<dbReference type="GO" id="GO:0006508">
    <property type="term" value="P:proteolysis"/>
    <property type="evidence" value="ECO:0007669"/>
    <property type="project" value="UniProtKB-KW"/>
</dbReference>
<dbReference type="FunFam" id="3.40.630.10:FF:000015">
    <property type="entry name" value="Aminoacyl-histidine dipeptidase PepD"/>
    <property type="match status" value="1"/>
</dbReference>
<evidence type="ECO:0000256" key="4">
    <source>
        <dbReference type="ARBA" id="ARBA00022723"/>
    </source>
</evidence>
<dbReference type="InterPro" id="IPR002933">
    <property type="entry name" value="Peptidase_M20"/>
</dbReference>
<dbReference type="SUPFAM" id="SSF53187">
    <property type="entry name" value="Zn-dependent exopeptidases"/>
    <property type="match status" value="1"/>
</dbReference>
<evidence type="ECO:0000256" key="16">
    <source>
        <dbReference type="ARBA" id="ARBA00077688"/>
    </source>
</evidence>
<evidence type="ECO:0000256" key="14">
    <source>
        <dbReference type="ARBA" id="ARBA00075285"/>
    </source>
</evidence>
<comment type="cofactor">
    <cofactor evidence="1">
        <name>Co(2+)</name>
        <dbReference type="ChEBI" id="CHEBI:48828"/>
    </cofactor>
</comment>
<dbReference type="GO" id="GO:0046872">
    <property type="term" value="F:metal ion binding"/>
    <property type="evidence" value="ECO:0007669"/>
    <property type="project" value="UniProtKB-KW"/>
</dbReference>
<dbReference type="EC" id="3.4.13.18" evidence="10"/>
<dbReference type="STRING" id="546269.HMPREF0389_00126"/>
<accession>D6GRC1</accession>
<dbReference type="Gene3D" id="3.40.630.10">
    <property type="entry name" value="Zn peptidases"/>
    <property type="match status" value="2"/>
</dbReference>
<evidence type="ECO:0000256" key="3">
    <source>
        <dbReference type="ARBA" id="ARBA00022670"/>
    </source>
</evidence>
<evidence type="ECO:0000256" key="13">
    <source>
        <dbReference type="ARBA" id="ARBA00071271"/>
    </source>
</evidence>
<dbReference type="PIRSF" id="PIRSF016599">
    <property type="entry name" value="Xaa-His_dipept"/>
    <property type="match status" value="1"/>
</dbReference>
<evidence type="ECO:0000259" key="18">
    <source>
        <dbReference type="Pfam" id="PF07687"/>
    </source>
</evidence>
<keyword evidence="20" id="KW-1185">Reference proteome</keyword>
<keyword evidence="8" id="KW-0170">Cobalt</keyword>
<dbReference type="Pfam" id="PF01546">
    <property type="entry name" value="Peptidase_M20"/>
    <property type="match status" value="1"/>
</dbReference>
<dbReference type="PRINTS" id="PR00934">
    <property type="entry name" value="XHISDIPTASE"/>
</dbReference>
<proteinExistence type="inferred from homology"/>
<dbReference type="Proteomes" id="UP000007468">
    <property type="component" value="Chromosome"/>
</dbReference>
<dbReference type="AlphaFoldDB" id="D6GRC1"/>
<dbReference type="GO" id="GO:0070573">
    <property type="term" value="F:metallodipeptidase activity"/>
    <property type="evidence" value="ECO:0007669"/>
    <property type="project" value="TreeGrafter"/>
</dbReference>
<evidence type="ECO:0000256" key="10">
    <source>
        <dbReference type="ARBA" id="ARBA00038976"/>
    </source>
</evidence>
<keyword evidence="5" id="KW-0378">Hydrolase</keyword>
<gene>
    <name evidence="19" type="primary">pepD</name>
    <name evidence="19" type="ordered locus">HMPREF0389_00126</name>
</gene>
<dbReference type="InterPro" id="IPR001160">
    <property type="entry name" value="Peptidase_M20C"/>
</dbReference>
<dbReference type="EMBL" id="CP002390">
    <property type="protein sequence ID" value="EFE28212.1"/>
    <property type="molecule type" value="Genomic_DNA"/>
</dbReference>
<dbReference type="PANTHER" id="PTHR43501:SF1">
    <property type="entry name" value="CYTOSOL NON-SPECIFIC DIPEPTIDASE"/>
    <property type="match status" value="1"/>
</dbReference>
<comment type="catalytic activity">
    <reaction evidence="9">
        <text>Hydrolysis of dipeptides, preferentially hydrophobic dipeptides including prolyl amino acids.</text>
        <dbReference type="EC" id="3.4.13.18"/>
    </reaction>
</comment>
<evidence type="ECO:0000256" key="12">
    <source>
        <dbReference type="ARBA" id="ARBA00061423"/>
    </source>
</evidence>
<dbReference type="PANTHER" id="PTHR43501">
    <property type="entry name" value="CYTOSOL NON-SPECIFIC DIPEPTIDASE"/>
    <property type="match status" value="1"/>
</dbReference>
<dbReference type="OrthoDB" id="9773892at2"/>
<dbReference type="PATRIC" id="fig|546269.5.peg.535"/>
<evidence type="ECO:0000256" key="17">
    <source>
        <dbReference type="ARBA" id="ARBA00078074"/>
    </source>
</evidence>
<feature type="domain" description="Peptidase M20 dimerisation" evidence="18">
    <location>
        <begin position="210"/>
        <end position="292"/>
    </location>
</feature>
<sequence>MAIINFEPKRVFHYFEEISKIPRESHHEEKISNYLVEFAKKHDFSYTQDEFYNVIIHKPATSGYEDCATVMLQGHMDMVCEKEEDSTHNFDTDPIELHVDGDFIKANRTTLGADNGIAVAMTLAILDSHDIAHPNLEAVFTVQEETGLVGATHLDTSTLKAKYLINIDSEEEGELLTSCSGGVRTKVSLPTQWTFIDGDYIACEVSISDLKGGHSGSEIHRGRANAIILLGRMLHEISKTIPMEIFEISGGTKMNAIPRSSRAIVAINPSHHKKLKQEISKWHDIFKNELVNIEDDFNVNVTEPIEHNSPFVFSENTKNSTLELLSVMPNGVQSMSFIVEDLVESSLNLGVLTSSDQSITFESSIRSSVTTKKEMLLEKLIILSKKYGATLESSGDYPAWPPQLHSDLKDLFLETYKETFDTEMHAYALHAGVECGIFKEKMPSLDIVSFGPNMYDVHTPRERLSISSTERSYRLLMNILKNSKKLKK</sequence>
<comment type="similarity">
    <text evidence="12">Belongs to the peptidase M20C family.</text>
</comment>
<evidence type="ECO:0000313" key="19">
    <source>
        <dbReference type="EMBL" id="EFE28212.1"/>
    </source>
</evidence>
<dbReference type="Pfam" id="PF07687">
    <property type="entry name" value="M20_dimer"/>
    <property type="match status" value="1"/>
</dbReference>